<dbReference type="EMBL" id="JADINH010000098">
    <property type="protein sequence ID" value="MBO8415639.1"/>
    <property type="molecule type" value="Genomic_DNA"/>
</dbReference>
<accession>A0A9D9D9M4</accession>
<feature type="transmembrane region" description="Helical" evidence="1">
    <location>
        <begin position="176"/>
        <end position="198"/>
    </location>
</feature>
<name>A0A9D9D9M4_9GAMM</name>
<reference evidence="2" key="2">
    <citation type="journal article" date="2021" name="PeerJ">
        <title>Extensive microbial diversity within the chicken gut microbiome revealed by metagenomics and culture.</title>
        <authorList>
            <person name="Gilroy R."/>
            <person name="Ravi A."/>
            <person name="Getino M."/>
            <person name="Pursley I."/>
            <person name="Horton D.L."/>
            <person name="Alikhan N.F."/>
            <person name="Baker D."/>
            <person name="Gharbi K."/>
            <person name="Hall N."/>
            <person name="Watson M."/>
            <person name="Adriaenssens E.M."/>
            <person name="Foster-Nyarko E."/>
            <person name="Jarju S."/>
            <person name="Secka A."/>
            <person name="Antonio M."/>
            <person name="Oren A."/>
            <person name="Chaudhuri R.R."/>
            <person name="La Ragione R."/>
            <person name="Hildebrand F."/>
            <person name="Pallen M.J."/>
        </authorList>
    </citation>
    <scope>NUCLEOTIDE SEQUENCE</scope>
    <source>
        <strain evidence="2">17213</strain>
    </source>
</reference>
<reference evidence="2" key="1">
    <citation type="submission" date="2020-10" db="EMBL/GenBank/DDBJ databases">
        <authorList>
            <person name="Gilroy R."/>
        </authorList>
    </citation>
    <scope>NUCLEOTIDE SEQUENCE</scope>
    <source>
        <strain evidence="2">17213</strain>
    </source>
</reference>
<proteinExistence type="predicted"/>
<keyword evidence="1" id="KW-0472">Membrane</keyword>
<protein>
    <submittedName>
        <fullName evidence="2">Uncharacterized protein</fullName>
    </submittedName>
</protein>
<evidence type="ECO:0000313" key="2">
    <source>
        <dbReference type="EMBL" id="MBO8415639.1"/>
    </source>
</evidence>
<feature type="transmembrane region" description="Helical" evidence="1">
    <location>
        <begin position="145"/>
        <end position="164"/>
    </location>
</feature>
<feature type="transmembrane region" description="Helical" evidence="1">
    <location>
        <begin position="41"/>
        <end position="63"/>
    </location>
</feature>
<comment type="caution">
    <text evidence="2">The sequence shown here is derived from an EMBL/GenBank/DDBJ whole genome shotgun (WGS) entry which is preliminary data.</text>
</comment>
<evidence type="ECO:0000256" key="1">
    <source>
        <dbReference type="SAM" id="Phobius"/>
    </source>
</evidence>
<gene>
    <name evidence="2" type="ORF">IAB19_04575</name>
</gene>
<organism evidence="2 3">
    <name type="scientific">Candidatus Avisuccinivibrio stercorigallinarum</name>
    <dbReference type="NCBI Taxonomy" id="2840704"/>
    <lineage>
        <taxon>Bacteria</taxon>
        <taxon>Pseudomonadati</taxon>
        <taxon>Pseudomonadota</taxon>
        <taxon>Gammaproteobacteria</taxon>
        <taxon>Aeromonadales</taxon>
        <taxon>Succinivibrionaceae</taxon>
        <taxon>Succinivibrionaceae incertae sedis</taxon>
        <taxon>Candidatus Avisuccinivibrio</taxon>
    </lineage>
</organism>
<sequence>MLTDRSVPRFIGIGGALSALLAGLSGSFKELPKFFLCPLTFIAVIPAGLLLPPVYALFMYAAALRFKGQQCSLRALLSLHLSSVIVLELFYLAALFLLGAGADALINSYLQDYLAAAAAHQVVQIGTAEQLAYAKQVILTLQCSGGLWLLFTGFIFCVCACMALKLRAAAAAALGVFFKNLPAFLLLLLITVLAFTFLERSFADFKIEYLKGGALTGAYGFNWSWIFILVRLYLLQAVISALMLAAGAGAGLFKFNFSKTKD</sequence>
<keyword evidence="1" id="KW-0812">Transmembrane</keyword>
<dbReference type="AlphaFoldDB" id="A0A9D9D9M4"/>
<dbReference type="Proteomes" id="UP000823631">
    <property type="component" value="Unassembled WGS sequence"/>
</dbReference>
<feature type="transmembrane region" description="Helical" evidence="1">
    <location>
        <begin position="75"/>
        <end position="100"/>
    </location>
</feature>
<keyword evidence="1" id="KW-1133">Transmembrane helix</keyword>
<evidence type="ECO:0000313" key="3">
    <source>
        <dbReference type="Proteomes" id="UP000823631"/>
    </source>
</evidence>